<organism evidence="1 2">
    <name type="scientific">Pseudidiomarina atlantica</name>
    <dbReference type="NCBI Taxonomy" id="1517416"/>
    <lineage>
        <taxon>Bacteria</taxon>
        <taxon>Pseudomonadati</taxon>
        <taxon>Pseudomonadota</taxon>
        <taxon>Gammaproteobacteria</taxon>
        <taxon>Alteromonadales</taxon>
        <taxon>Idiomarinaceae</taxon>
        <taxon>Pseudidiomarina</taxon>
    </lineage>
</organism>
<dbReference type="OrthoDB" id="6241201at2"/>
<name>A0A094IQ24_9GAMM</name>
<dbReference type="AlphaFoldDB" id="A0A094IQ24"/>
<dbReference type="EMBL" id="JPIN01000001">
    <property type="protein sequence ID" value="KFZ29785.1"/>
    <property type="molecule type" value="Genomic_DNA"/>
</dbReference>
<comment type="caution">
    <text evidence="1">The sequence shown here is derived from an EMBL/GenBank/DDBJ whole genome shotgun (WGS) entry which is preliminary data.</text>
</comment>
<dbReference type="Proteomes" id="UP000053718">
    <property type="component" value="Unassembled WGS sequence"/>
</dbReference>
<evidence type="ECO:0000313" key="1">
    <source>
        <dbReference type="EMBL" id="KFZ29785.1"/>
    </source>
</evidence>
<dbReference type="STRING" id="1517416.IDAT_01430"/>
<accession>A0A094IQ24</accession>
<evidence type="ECO:0000313" key="2">
    <source>
        <dbReference type="Proteomes" id="UP000053718"/>
    </source>
</evidence>
<protein>
    <submittedName>
        <fullName evidence="1">Uncharacterized protein</fullName>
    </submittedName>
</protein>
<reference evidence="1 2" key="1">
    <citation type="submission" date="2014-06" db="EMBL/GenBank/DDBJ databases">
        <title>Draft genome sequence of Idiomarina sp. MCCC 1A10513.</title>
        <authorList>
            <person name="Du J."/>
            <person name="Lai Q."/>
            <person name="Shao Z."/>
        </authorList>
    </citation>
    <scope>NUCLEOTIDE SEQUENCE [LARGE SCALE GENOMIC DNA]</scope>
    <source>
        <strain evidence="1 2">MCCC 1A10513</strain>
    </source>
</reference>
<keyword evidence="2" id="KW-1185">Reference proteome</keyword>
<gene>
    <name evidence="1" type="ORF">IDAT_01430</name>
</gene>
<proteinExistence type="predicted"/>
<dbReference type="RefSeq" id="WP_034729528.1">
    <property type="nucleotide sequence ID" value="NZ_JPIN01000001.1"/>
</dbReference>
<sequence>MRKLLILAIFAAALYHYYYGFGSHLLPDIDLAEVSGNLKKQATQKADPTTLRIECPSGYYVAVSDDLQTATCQRRMSFD</sequence>